<proteinExistence type="predicted"/>
<reference evidence="2 3" key="1">
    <citation type="journal article" date="2021" name="Elife">
        <title>Chloroplast acquisition without the gene transfer in kleptoplastic sea slugs, Plakobranchus ocellatus.</title>
        <authorList>
            <person name="Maeda T."/>
            <person name="Takahashi S."/>
            <person name="Yoshida T."/>
            <person name="Shimamura S."/>
            <person name="Takaki Y."/>
            <person name="Nagai Y."/>
            <person name="Toyoda A."/>
            <person name="Suzuki Y."/>
            <person name="Arimoto A."/>
            <person name="Ishii H."/>
            <person name="Satoh N."/>
            <person name="Nishiyama T."/>
            <person name="Hasebe M."/>
            <person name="Maruyama T."/>
            <person name="Minagawa J."/>
            <person name="Obokata J."/>
            <person name="Shigenobu S."/>
        </authorList>
    </citation>
    <scope>NUCLEOTIDE SEQUENCE [LARGE SCALE GENOMIC DNA]</scope>
</reference>
<dbReference type="AlphaFoldDB" id="A0AAV4DSS5"/>
<gene>
    <name evidence="2" type="ORF">PoB_007370500</name>
</gene>
<dbReference type="EMBL" id="BLXT01008287">
    <property type="protein sequence ID" value="GFO47200.1"/>
    <property type="molecule type" value="Genomic_DNA"/>
</dbReference>
<evidence type="ECO:0000256" key="1">
    <source>
        <dbReference type="SAM" id="MobiDB-lite"/>
    </source>
</evidence>
<protein>
    <submittedName>
        <fullName evidence="2">Uncharacterized protein</fullName>
    </submittedName>
</protein>
<evidence type="ECO:0000313" key="2">
    <source>
        <dbReference type="EMBL" id="GFO47200.1"/>
    </source>
</evidence>
<feature type="region of interest" description="Disordered" evidence="1">
    <location>
        <begin position="15"/>
        <end position="48"/>
    </location>
</feature>
<name>A0AAV4DSS5_9GAST</name>
<dbReference type="Proteomes" id="UP000735302">
    <property type="component" value="Unassembled WGS sequence"/>
</dbReference>
<organism evidence="2 3">
    <name type="scientific">Plakobranchus ocellatus</name>
    <dbReference type="NCBI Taxonomy" id="259542"/>
    <lineage>
        <taxon>Eukaryota</taxon>
        <taxon>Metazoa</taxon>
        <taxon>Spiralia</taxon>
        <taxon>Lophotrochozoa</taxon>
        <taxon>Mollusca</taxon>
        <taxon>Gastropoda</taxon>
        <taxon>Heterobranchia</taxon>
        <taxon>Euthyneura</taxon>
        <taxon>Panpulmonata</taxon>
        <taxon>Sacoglossa</taxon>
        <taxon>Placobranchoidea</taxon>
        <taxon>Plakobranchidae</taxon>
        <taxon>Plakobranchus</taxon>
    </lineage>
</organism>
<comment type="caution">
    <text evidence="2">The sequence shown here is derived from an EMBL/GenBank/DDBJ whole genome shotgun (WGS) entry which is preliminary data.</text>
</comment>
<keyword evidence="3" id="KW-1185">Reference proteome</keyword>
<evidence type="ECO:0000313" key="3">
    <source>
        <dbReference type="Proteomes" id="UP000735302"/>
    </source>
</evidence>
<sequence>MRRCWQLWVRERAGRTTANTRNLQQDDLRLSSPPSGQGTSGGARTCDRRVPADLRANLLATVPPTPHNKVKISIQEALQTI</sequence>
<accession>A0AAV4DSS5</accession>